<accession>A0A0B3RNH3</accession>
<evidence type="ECO:0000256" key="1">
    <source>
        <dbReference type="SAM" id="SignalP"/>
    </source>
</evidence>
<sequence>MFRSMLCAAALAMAPLALMADGVPAPEGAKVYFINIADGDTVQSPVTVRFGLSGMGVAPAGIDKDNTGHHHILIDRAPFGEGAEDGEFANYGIPGDDNHRHFGGGQTEVMLGLDPGTHTLQLVLGDMNHIPHDPPVVSDQITITVE</sequence>
<feature type="chain" id="PRO_5002081291" evidence="1">
    <location>
        <begin position="20"/>
        <end position="146"/>
    </location>
</feature>
<keyword evidence="1" id="KW-0732">Signal</keyword>
<proteinExistence type="predicted"/>
<dbReference type="InterPro" id="IPR025512">
    <property type="entry name" value="DUF4399"/>
</dbReference>
<dbReference type="PATRIC" id="fig|1515334.3.peg.2789"/>
<reference evidence="3 4" key="1">
    <citation type="submission" date="2014-10" db="EMBL/GenBank/DDBJ databases">
        <title>Genome sequence of Ponticoccus sp. strain UMTAT08 isolated from clonal culture of toxic dinoflagellate Alexandrium tamiyavanichii.</title>
        <authorList>
            <person name="Gan H.Y."/>
            <person name="Muhd D.-D."/>
            <person name="Mohd Noor M.E."/>
            <person name="Yeong Y.S."/>
            <person name="Usup G."/>
        </authorList>
    </citation>
    <scope>NUCLEOTIDE SEQUENCE [LARGE SCALE GENOMIC DNA]</scope>
    <source>
        <strain evidence="3 4">UMTAT08</strain>
    </source>
</reference>
<protein>
    <submittedName>
        <fullName evidence="3">ATPase of the AAA+ class</fullName>
    </submittedName>
</protein>
<dbReference type="EMBL" id="JSUQ01000010">
    <property type="protein sequence ID" value="KHQ52735.1"/>
    <property type="molecule type" value="Genomic_DNA"/>
</dbReference>
<evidence type="ECO:0000259" key="2">
    <source>
        <dbReference type="Pfam" id="PF14347"/>
    </source>
</evidence>
<comment type="caution">
    <text evidence="3">The sequence shown here is derived from an EMBL/GenBank/DDBJ whole genome shotgun (WGS) entry which is preliminary data.</text>
</comment>
<keyword evidence="4" id="KW-1185">Reference proteome</keyword>
<dbReference type="AlphaFoldDB" id="A0A0B3RNH3"/>
<feature type="signal peptide" evidence="1">
    <location>
        <begin position="1"/>
        <end position="19"/>
    </location>
</feature>
<dbReference type="RefSeq" id="WP_043142416.1">
    <property type="nucleotide sequence ID" value="NZ_JSUQ01000010.1"/>
</dbReference>
<name>A0A0B3RNH3_9RHOB</name>
<feature type="domain" description="DUF4399" evidence="2">
    <location>
        <begin position="48"/>
        <end position="146"/>
    </location>
</feature>
<evidence type="ECO:0000313" key="4">
    <source>
        <dbReference type="Proteomes" id="UP000030960"/>
    </source>
</evidence>
<organism evidence="3 4">
    <name type="scientific">Mameliella alba</name>
    <dbReference type="NCBI Taxonomy" id="561184"/>
    <lineage>
        <taxon>Bacteria</taxon>
        <taxon>Pseudomonadati</taxon>
        <taxon>Pseudomonadota</taxon>
        <taxon>Alphaproteobacteria</taxon>
        <taxon>Rhodobacterales</taxon>
        <taxon>Roseobacteraceae</taxon>
        <taxon>Mameliella</taxon>
    </lineage>
</organism>
<dbReference type="Pfam" id="PF14347">
    <property type="entry name" value="DUF4399"/>
    <property type="match status" value="1"/>
</dbReference>
<dbReference type="Proteomes" id="UP000030960">
    <property type="component" value="Unassembled WGS sequence"/>
</dbReference>
<dbReference type="STRING" id="561184.SAMN05216376_10878"/>
<dbReference type="OrthoDB" id="531568at2"/>
<gene>
    <name evidence="3" type="ORF">OA50_02771</name>
</gene>
<evidence type="ECO:0000313" key="3">
    <source>
        <dbReference type="EMBL" id="KHQ52735.1"/>
    </source>
</evidence>